<keyword evidence="7" id="KW-1185">Reference proteome</keyword>
<dbReference type="Pfam" id="PF03808">
    <property type="entry name" value="Glyco_tran_WecG"/>
    <property type="match status" value="1"/>
</dbReference>
<dbReference type="InterPro" id="IPR034714">
    <property type="entry name" value="TagA_TarA"/>
</dbReference>
<evidence type="ECO:0000256" key="3">
    <source>
        <dbReference type="ARBA" id="ARBA00022944"/>
    </source>
</evidence>
<evidence type="ECO:0000256" key="5">
    <source>
        <dbReference type="HAMAP-Rule" id="MF_02070"/>
    </source>
</evidence>
<reference evidence="6 7" key="2">
    <citation type="submission" date="2014-05" db="EMBL/GenBank/DDBJ databases">
        <title>Draft genome sequence of Halobacillus karajensis HK-03.</title>
        <authorList>
            <person name="Khelaifia S."/>
            <person name="Croce O."/>
            <person name="Lagier J.C."/>
            <person name="Raoult D."/>
        </authorList>
    </citation>
    <scope>NUCLEOTIDE SEQUENCE [LARGE SCALE GENOMIC DNA]</scope>
    <source>
        <strain evidence="6 7">HD-03</strain>
    </source>
</reference>
<dbReference type="RefSeq" id="WP_035506529.1">
    <property type="nucleotide sequence ID" value="NZ_CCDH010000001.1"/>
</dbReference>
<evidence type="ECO:0000256" key="4">
    <source>
        <dbReference type="ARBA" id="ARBA00023316"/>
    </source>
</evidence>
<dbReference type="UniPathway" id="UPA00632"/>
<organism evidence="6 7">
    <name type="scientific">Halobacillus karajensis</name>
    <dbReference type="NCBI Taxonomy" id="195088"/>
    <lineage>
        <taxon>Bacteria</taxon>
        <taxon>Bacillati</taxon>
        <taxon>Bacillota</taxon>
        <taxon>Bacilli</taxon>
        <taxon>Bacillales</taxon>
        <taxon>Bacillaceae</taxon>
        <taxon>Halobacillus</taxon>
    </lineage>
</organism>
<keyword evidence="1 5" id="KW-0328">Glycosyltransferase</keyword>
<dbReference type="NCBIfam" id="TIGR00696">
    <property type="entry name" value="wecG_tagA_cpsF"/>
    <property type="match status" value="1"/>
</dbReference>
<reference evidence="7" key="1">
    <citation type="submission" date="2014-03" db="EMBL/GenBank/DDBJ databases">
        <authorList>
            <person name="Urmite Genomes U."/>
        </authorList>
    </citation>
    <scope>NUCLEOTIDE SEQUENCE [LARGE SCALE GENOMIC DNA]</scope>
    <source>
        <strain evidence="7">HD-03</strain>
    </source>
</reference>
<keyword evidence="3 5" id="KW-0777">Teichoic acid biosynthesis</keyword>
<evidence type="ECO:0000313" key="6">
    <source>
        <dbReference type="EMBL" id="CDQ23008.1"/>
    </source>
</evidence>
<evidence type="ECO:0000256" key="1">
    <source>
        <dbReference type="ARBA" id="ARBA00022676"/>
    </source>
</evidence>
<dbReference type="CDD" id="cd06533">
    <property type="entry name" value="Glyco_transf_WecG_TagA"/>
    <property type="match status" value="1"/>
</dbReference>
<comment type="caution">
    <text evidence="6">The sequence shown here is derived from an EMBL/GenBank/DDBJ whole genome shotgun (WGS) entry which is preliminary data.</text>
</comment>
<comment type="catalytic activity">
    <reaction evidence="5">
        <text>UDP-N-acetyl-alpha-D-mannosamine + N-acetyl-alpha-D-glucosaminyl-di-trans,octa-cis-undecaprenyl diphosphate = N-acetyl-beta-D-mannosaminyl-(1-&gt;4)-N-acetyl-alpha-D-glucosaminyl di-trans,octa-cis-undecaprenyl diphosphate + UDP + H(+)</text>
        <dbReference type="Rhea" id="RHEA:16053"/>
        <dbReference type="ChEBI" id="CHEBI:15378"/>
        <dbReference type="ChEBI" id="CHEBI:58223"/>
        <dbReference type="ChEBI" id="CHEBI:62959"/>
        <dbReference type="ChEBI" id="CHEBI:68623"/>
        <dbReference type="ChEBI" id="CHEBI:132210"/>
        <dbReference type="EC" id="2.4.1.187"/>
    </reaction>
</comment>
<dbReference type="AlphaFoldDB" id="A0A059NZ29"/>
<dbReference type="InterPro" id="IPR004629">
    <property type="entry name" value="WecG_TagA_CpsF"/>
</dbReference>
<dbReference type="GO" id="GO:0047244">
    <property type="term" value="F:N-acetylglucosaminyldiphosphoundecaprenol N-acetyl-beta-D-mannosaminyltransferase activity"/>
    <property type="evidence" value="ECO:0007669"/>
    <property type="project" value="UniProtKB-UniRule"/>
</dbReference>
<dbReference type="PANTHER" id="PTHR34136">
    <property type="match status" value="1"/>
</dbReference>
<dbReference type="Proteomes" id="UP000028868">
    <property type="component" value="Unassembled WGS sequence"/>
</dbReference>
<keyword evidence="2 5" id="KW-0808">Transferase</keyword>
<gene>
    <name evidence="6" type="primary">tagA_2</name>
    <name evidence="6" type="ORF">BN983_01227</name>
</gene>
<keyword evidence="4 5" id="KW-0961">Cell wall biogenesis/degradation</keyword>
<name>A0A059NZ29_9BACI</name>
<evidence type="ECO:0000313" key="7">
    <source>
        <dbReference type="Proteomes" id="UP000028868"/>
    </source>
</evidence>
<proteinExistence type="inferred from homology"/>
<comment type="pathway">
    <text evidence="5">Cell wall biogenesis; teichoic acid biosynthesis.</text>
</comment>
<dbReference type="EC" id="2.4.1.187" evidence="5"/>
<sequence length="237" mass="26978">MKEKFLGVDVSNYTYAQLKENIMSDINERRKSFIVAINPEKILHAQKDADLLHLLNRATYQIPDGVGILVASKMTGGSIRERVTGIDMLLALCEQASLHAKSIFLYGAKPGVAEQAKDRLKSMYPDLQIAGVLDGYEKDKEKVKETINHAQPDILFVALGSPRQEYWIVDHMHELDVQVFQGVGGSFDVLSGKVKRAPDSFQKVGLEWLYRLIKEPWRIKRQIKLPTFLLKVWKDKK</sequence>
<accession>A0A059NZ29</accession>
<dbReference type="PANTHER" id="PTHR34136:SF1">
    <property type="entry name" value="UDP-N-ACETYL-D-MANNOSAMINURONIC ACID TRANSFERASE"/>
    <property type="match status" value="1"/>
</dbReference>
<protein>
    <recommendedName>
        <fullName evidence="5">N-acetylglucosaminyldiphosphoundecaprenol N-acetyl-beta-D-mannosaminyltransferase</fullName>
        <ecNumber evidence="5">2.4.1.187</ecNumber>
    </recommendedName>
    <alternativeName>
        <fullName evidence="5">N-acetylmannosaminyltransferase</fullName>
    </alternativeName>
    <alternativeName>
        <fullName evidence="5">UDP-N-acetylmannosamine transferase</fullName>
    </alternativeName>
    <alternativeName>
        <fullName evidence="5">UDP-N-acetylmannosamine:N-acetylglucosaminyl pyrophosphorylundecaprenol N-acetylmannosaminyltransferase</fullName>
    </alternativeName>
</protein>
<dbReference type="GO" id="GO:0071555">
    <property type="term" value="P:cell wall organization"/>
    <property type="evidence" value="ECO:0007669"/>
    <property type="project" value="UniProtKB-KW"/>
</dbReference>
<evidence type="ECO:0000256" key="2">
    <source>
        <dbReference type="ARBA" id="ARBA00022679"/>
    </source>
</evidence>
<dbReference type="EMBL" id="CCDI010000001">
    <property type="protein sequence ID" value="CDQ23008.1"/>
    <property type="molecule type" value="Genomic_DNA"/>
</dbReference>
<comment type="function">
    <text evidence="5">Catalyzes the conversion of GlcNAc-PP-undecaprenol into ManNAc-GlcNAc-PP-undecaprenol, the first committed lipid intermediate in the de novo synthesis of teichoic acid.</text>
</comment>
<dbReference type="HAMAP" id="MF_02070">
    <property type="entry name" value="TagA_TarA"/>
    <property type="match status" value="1"/>
</dbReference>
<dbReference type="GO" id="GO:0019350">
    <property type="term" value="P:teichoic acid biosynthetic process"/>
    <property type="evidence" value="ECO:0007669"/>
    <property type="project" value="UniProtKB-UniRule"/>
</dbReference>
<comment type="similarity">
    <text evidence="5">Belongs to the glycosyltransferase 26 family. TagA/TarA subfamily.</text>
</comment>